<evidence type="ECO:0000256" key="2">
    <source>
        <dbReference type="SAM" id="SignalP"/>
    </source>
</evidence>
<proteinExistence type="predicted"/>
<accession>A0A6P5QRI9</accession>
<dbReference type="GeneID" id="110305456"/>
<protein>
    <submittedName>
        <fullName evidence="5">Uncharacterized protein LOC110305456</fullName>
    </submittedName>
</protein>
<gene>
    <name evidence="5" type="primary">LOC110305456</name>
</gene>
<dbReference type="InterPro" id="IPR016054">
    <property type="entry name" value="LY6_UPA_recep-like"/>
</dbReference>
<evidence type="ECO:0000256" key="1">
    <source>
        <dbReference type="ARBA" id="ARBA00022729"/>
    </source>
</evidence>
<dbReference type="Pfam" id="PF00021">
    <property type="entry name" value="UPAR_LY6"/>
    <property type="match status" value="1"/>
</dbReference>
<dbReference type="AlphaFoldDB" id="A0A6P5QRI9"/>
<dbReference type="RefSeq" id="XP_021033104.1">
    <property type="nucleotide sequence ID" value="XM_021177445.1"/>
</dbReference>
<dbReference type="Gene3D" id="2.10.60.10">
    <property type="entry name" value="CD59"/>
    <property type="match status" value="1"/>
</dbReference>
<sequence>MHPATPSRLLLVCSLAFIPFSTDPWEITLNEIEEKEVDEFNSSGLKCPTCFTVKGRECSPELKWCSTDKIKCVELSGIINTGVNNIPIQLMKCITIEQCKDTATAYMGFTISNKSEICKSAIRNGARVRPPTPIFFVLFLKKLLH</sequence>
<dbReference type="SUPFAM" id="SSF57302">
    <property type="entry name" value="Snake toxin-like"/>
    <property type="match status" value="1"/>
</dbReference>
<evidence type="ECO:0000313" key="4">
    <source>
        <dbReference type="Proteomes" id="UP000515126"/>
    </source>
</evidence>
<feature type="signal peptide" evidence="2">
    <location>
        <begin position="1"/>
        <end position="24"/>
    </location>
</feature>
<dbReference type="InterPro" id="IPR045860">
    <property type="entry name" value="Snake_toxin-like_sf"/>
</dbReference>
<evidence type="ECO:0000259" key="3">
    <source>
        <dbReference type="Pfam" id="PF00021"/>
    </source>
</evidence>
<dbReference type="KEGG" id="mcal:110305456"/>
<organism evidence="4 5">
    <name type="scientific">Mus caroli</name>
    <name type="common">Ryukyu mouse</name>
    <name type="synonym">Ricefield mouse</name>
    <dbReference type="NCBI Taxonomy" id="10089"/>
    <lineage>
        <taxon>Eukaryota</taxon>
        <taxon>Metazoa</taxon>
        <taxon>Chordata</taxon>
        <taxon>Craniata</taxon>
        <taxon>Vertebrata</taxon>
        <taxon>Euteleostomi</taxon>
        <taxon>Mammalia</taxon>
        <taxon>Eutheria</taxon>
        <taxon>Euarchontoglires</taxon>
        <taxon>Glires</taxon>
        <taxon>Rodentia</taxon>
        <taxon>Myomorpha</taxon>
        <taxon>Muroidea</taxon>
        <taxon>Muridae</taxon>
        <taxon>Murinae</taxon>
        <taxon>Mus</taxon>
        <taxon>Mus</taxon>
    </lineage>
</organism>
<name>A0A6P5QRI9_MUSCR</name>
<keyword evidence="1 2" id="KW-0732">Signal</keyword>
<feature type="chain" id="PRO_5028190612" evidence="2">
    <location>
        <begin position="25"/>
        <end position="145"/>
    </location>
</feature>
<keyword evidence="4" id="KW-1185">Reference proteome</keyword>
<dbReference type="Proteomes" id="UP000515126">
    <property type="component" value="Chromosome 11"/>
</dbReference>
<evidence type="ECO:0000313" key="5">
    <source>
        <dbReference type="RefSeq" id="XP_021033104.1"/>
    </source>
</evidence>
<dbReference type="CDD" id="cd23570">
    <property type="entry name" value="TFP_LU_ECD_LYPD9"/>
    <property type="match status" value="1"/>
</dbReference>
<reference evidence="5" key="1">
    <citation type="submission" date="2025-08" db="UniProtKB">
        <authorList>
            <consortium name="RefSeq"/>
        </authorList>
    </citation>
    <scope>IDENTIFICATION</scope>
</reference>
<feature type="domain" description="UPAR/Ly6" evidence="3">
    <location>
        <begin position="44"/>
        <end position="120"/>
    </location>
</feature>